<dbReference type="SMART" id="SM00406">
    <property type="entry name" value="IGv"/>
    <property type="match status" value="1"/>
</dbReference>
<comment type="subcellular location">
    <subcellularLocation>
        <location evidence="1">Membrane</location>
        <topology evidence="1">Single-pass type I membrane protein</topology>
    </subcellularLocation>
</comment>
<evidence type="ECO:0000256" key="8">
    <source>
        <dbReference type="SAM" id="Coils"/>
    </source>
</evidence>
<dbReference type="Proteomes" id="UP000694398">
    <property type="component" value="Unassembled WGS sequence"/>
</dbReference>
<feature type="chain" id="PRO_5034010993" evidence="10">
    <location>
        <begin position="31"/>
        <end position="516"/>
    </location>
</feature>
<dbReference type="GeneTree" id="ENSGT00940000162079"/>
<evidence type="ECO:0000313" key="13">
    <source>
        <dbReference type="Ensembl" id="ENSCLAP00000022852.1"/>
    </source>
</evidence>
<dbReference type="CDD" id="cd05713">
    <property type="entry name" value="IgV_MOG_like"/>
    <property type="match status" value="1"/>
</dbReference>
<protein>
    <submittedName>
        <fullName evidence="13">Butyrophilin-like protein 1</fullName>
    </submittedName>
</protein>
<sequence length="516" mass="58336">RMVDSCRVSPASSLLPLLLLQVATWHSAAASEFSVKGQAEPIVVPLGADASLPCRLSPEQSAAHMYIRWYRVRPSPAGLVFQNGQEPVGEQMLEYRGRTELLRDAIGKGSVTLLIRHIRASDDGLYQCHFKDGDVSQEAFVELNVVGVGSEPHVHMTGPKEDGIQVLCSSSGWFPKPKVQWRDTAGRRLPSLPESHTQHKDGLFRVDASLVVTDSSLGNVTCSVQNPLSGQEKISTIFLPAPFFPKVSVWKSALAGTFPILGLLLIGISYMGWREHEDKKKAIKKMKKESHERAQMSDEKEYVLKTKAELEAALEQRKALYNKDWKKALLYPDWRKEHFKPAPVILKHQMTQSNSSDPENKENYREETQELLLSDEQGDCSLITLDQEHAMSERHYWEVDVENAEEWTAGIYEVHKDGTGPSKEPLRVNFRVLVKKGDEYKALAYCSKNVSLEERVSVEKCPQKIMLFLDYGDNDISFYNMTDGTHIFSFTQPTFSGQLYPYFRLRSMELSPSAKR</sequence>
<feature type="coiled-coil region" evidence="8">
    <location>
        <begin position="279"/>
        <end position="323"/>
    </location>
</feature>
<dbReference type="CDD" id="cd00096">
    <property type="entry name" value="Ig"/>
    <property type="match status" value="1"/>
</dbReference>
<dbReference type="PROSITE" id="PS50835">
    <property type="entry name" value="IG_LIKE"/>
    <property type="match status" value="2"/>
</dbReference>
<dbReference type="GO" id="GO:0050852">
    <property type="term" value="P:T cell receptor signaling pathway"/>
    <property type="evidence" value="ECO:0007669"/>
    <property type="project" value="TreeGrafter"/>
</dbReference>
<dbReference type="Pfam" id="PF22705">
    <property type="entry name" value="C2-set_3"/>
    <property type="match status" value="1"/>
</dbReference>
<keyword evidence="6" id="KW-0472">Membrane</keyword>
<dbReference type="PANTHER" id="PTHR24100">
    <property type="entry name" value="BUTYROPHILIN"/>
    <property type="match status" value="1"/>
</dbReference>
<dbReference type="InterPro" id="IPR013106">
    <property type="entry name" value="Ig_V-set"/>
</dbReference>
<dbReference type="Pfam" id="PF00622">
    <property type="entry name" value="SPRY"/>
    <property type="match status" value="1"/>
</dbReference>
<feature type="domain" description="Ig-like" evidence="12">
    <location>
        <begin position="10"/>
        <end position="144"/>
    </location>
</feature>
<dbReference type="SMART" id="SM00409">
    <property type="entry name" value="IG"/>
    <property type="match status" value="1"/>
</dbReference>
<keyword evidence="5" id="KW-1133">Transmembrane helix</keyword>
<evidence type="ECO:0000256" key="4">
    <source>
        <dbReference type="ARBA" id="ARBA00022729"/>
    </source>
</evidence>
<dbReference type="InterPro" id="IPR013320">
    <property type="entry name" value="ConA-like_dom_sf"/>
</dbReference>
<accession>A0A8C2VZA3</accession>
<dbReference type="GO" id="GO:0001817">
    <property type="term" value="P:regulation of cytokine production"/>
    <property type="evidence" value="ECO:0007669"/>
    <property type="project" value="TreeGrafter"/>
</dbReference>
<reference evidence="13" key="2">
    <citation type="submission" date="2025-09" db="UniProtKB">
        <authorList>
            <consortium name="Ensembl"/>
        </authorList>
    </citation>
    <scope>IDENTIFICATION</scope>
</reference>
<dbReference type="InterPro" id="IPR001870">
    <property type="entry name" value="B30.2/SPRY"/>
</dbReference>
<dbReference type="OMA" id="ISYTGWR"/>
<dbReference type="SMART" id="SM00449">
    <property type="entry name" value="SPRY"/>
    <property type="match status" value="1"/>
</dbReference>
<dbReference type="PROSITE" id="PS50188">
    <property type="entry name" value="B302_SPRY"/>
    <property type="match status" value="1"/>
</dbReference>
<keyword evidence="7" id="KW-0393">Immunoglobulin domain</keyword>
<name>A0A8C2VZA3_CHILA</name>
<dbReference type="GO" id="GO:0045062">
    <property type="term" value="P:extrathymic T cell selection"/>
    <property type="evidence" value="ECO:0007669"/>
    <property type="project" value="Ensembl"/>
</dbReference>
<evidence type="ECO:0000259" key="11">
    <source>
        <dbReference type="PROSITE" id="PS50188"/>
    </source>
</evidence>
<evidence type="ECO:0000256" key="1">
    <source>
        <dbReference type="ARBA" id="ARBA00004479"/>
    </source>
</evidence>
<dbReference type="PANTHER" id="PTHR24100:SF134">
    <property type="entry name" value="BUTYROPHILIN-LIKE PROTEIN 1"/>
    <property type="match status" value="1"/>
</dbReference>
<dbReference type="GO" id="GO:0009897">
    <property type="term" value="C:external side of plasma membrane"/>
    <property type="evidence" value="ECO:0007669"/>
    <property type="project" value="TreeGrafter"/>
</dbReference>
<feature type="signal peptide" evidence="10">
    <location>
        <begin position="1"/>
        <end position="30"/>
    </location>
</feature>
<dbReference type="FunFam" id="2.60.40.10:FF:000208">
    <property type="entry name" value="Butyrophilin subfamily 1 member A1"/>
    <property type="match status" value="1"/>
</dbReference>
<dbReference type="SUPFAM" id="SSF49899">
    <property type="entry name" value="Concanavalin A-like lectins/glucanases"/>
    <property type="match status" value="1"/>
</dbReference>
<evidence type="ECO:0000256" key="3">
    <source>
        <dbReference type="ARBA" id="ARBA00022692"/>
    </source>
</evidence>
<keyword evidence="8" id="KW-0175">Coiled coil</keyword>
<dbReference type="InterPro" id="IPR007110">
    <property type="entry name" value="Ig-like_dom"/>
</dbReference>
<evidence type="ECO:0000256" key="9">
    <source>
        <dbReference type="SAM" id="MobiDB-lite"/>
    </source>
</evidence>
<dbReference type="Ensembl" id="ENSCLAT00000023064.1">
    <property type="protein sequence ID" value="ENSCLAP00000022852.1"/>
    <property type="gene ID" value="ENSCLAG00000015677.1"/>
</dbReference>
<evidence type="ECO:0000256" key="5">
    <source>
        <dbReference type="ARBA" id="ARBA00022989"/>
    </source>
</evidence>
<dbReference type="InterPro" id="IPR050504">
    <property type="entry name" value="IgSF_BTN/MOG"/>
</dbReference>
<evidence type="ECO:0000256" key="7">
    <source>
        <dbReference type="ARBA" id="ARBA00023319"/>
    </source>
</evidence>
<keyword evidence="3" id="KW-0812">Transmembrane</keyword>
<evidence type="ECO:0000256" key="6">
    <source>
        <dbReference type="ARBA" id="ARBA00023136"/>
    </source>
</evidence>
<dbReference type="InterPro" id="IPR043136">
    <property type="entry name" value="B30.2/SPRY_sf"/>
</dbReference>
<dbReference type="PRINTS" id="PR01407">
    <property type="entry name" value="BUTYPHLNCDUF"/>
</dbReference>
<evidence type="ECO:0000256" key="10">
    <source>
        <dbReference type="SAM" id="SignalP"/>
    </source>
</evidence>
<dbReference type="SUPFAM" id="SSF48726">
    <property type="entry name" value="Immunoglobulin"/>
    <property type="match status" value="2"/>
</dbReference>
<evidence type="ECO:0000313" key="14">
    <source>
        <dbReference type="Proteomes" id="UP000694398"/>
    </source>
</evidence>
<feature type="region of interest" description="Disordered" evidence="9">
    <location>
        <begin position="348"/>
        <end position="367"/>
    </location>
</feature>
<gene>
    <name evidence="13" type="primary">LOC102017911</name>
</gene>
<dbReference type="InterPro" id="IPR036179">
    <property type="entry name" value="Ig-like_dom_sf"/>
</dbReference>
<comment type="similarity">
    <text evidence="2">Belongs to the immunoglobulin superfamily. BTN/MOG family.</text>
</comment>
<dbReference type="Gene3D" id="2.60.120.920">
    <property type="match status" value="1"/>
</dbReference>
<organism evidence="13 14">
    <name type="scientific">Chinchilla lanigera</name>
    <name type="common">Long-tailed chinchilla</name>
    <name type="synonym">Chinchilla villidera</name>
    <dbReference type="NCBI Taxonomy" id="34839"/>
    <lineage>
        <taxon>Eukaryota</taxon>
        <taxon>Metazoa</taxon>
        <taxon>Chordata</taxon>
        <taxon>Craniata</taxon>
        <taxon>Vertebrata</taxon>
        <taxon>Euteleostomi</taxon>
        <taxon>Mammalia</taxon>
        <taxon>Eutheria</taxon>
        <taxon>Euarchontoglires</taxon>
        <taxon>Glires</taxon>
        <taxon>Rodentia</taxon>
        <taxon>Hystricomorpha</taxon>
        <taxon>Chinchillidae</taxon>
        <taxon>Chinchilla</taxon>
    </lineage>
</organism>
<proteinExistence type="inferred from homology"/>
<dbReference type="InterPro" id="IPR053896">
    <property type="entry name" value="BTN3A2-like_Ig-C"/>
</dbReference>
<dbReference type="Gene3D" id="2.60.40.10">
    <property type="entry name" value="Immunoglobulins"/>
    <property type="match status" value="2"/>
</dbReference>
<evidence type="ECO:0000256" key="2">
    <source>
        <dbReference type="ARBA" id="ARBA00007591"/>
    </source>
</evidence>
<dbReference type="InterPro" id="IPR003599">
    <property type="entry name" value="Ig_sub"/>
</dbReference>
<evidence type="ECO:0000259" key="12">
    <source>
        <dbReference type="PROSITE" id="PS50835"/>
    </source>
</evidence>
<dbReference type="InterPro" id="IPR003877">
    <property type="entry name" value="SPRY_dom"/>
</dbReference>
<keyword evidence="14" id="KW-1185">Reference proteome</keyword>
<dbReference type="GO" id="GO:0005102">
    <property type="term" value="F:signaling receptor binding"/>
    <property type="evidence" value="ECO:0007669"/>
    <property type="project" value="TreeGrafter"/>
</dbReference>
<feature type="compositionally biased region" description="Basic and acidic residues" evidence="9">
    <location>
        <begin position="358"/>
        <end position="367"/>
    </location>
</feature>
<dbReference type="FunFam" id="2.60.40.10:FF:000088">
    <property type="entry name" value="Butyrophilin subfamily 1 member A1"/>
    <property type="match status" value="1"/>
</dbReference>
<dbReference type="InterPro" id="IPR003879">
    <property type="entry name" value="Butyrophylin_SPRY"/>
</dbReference>
<feature type="domain" description="B30.2/SPRY" evidence="11">
    <location>
        <begin position="324"/>
        <end position="516"/>
    </location>
</feature>
<dbReference type="InterPro" id="IPR013783">
    <property type="entry name" value="Ig-like_fold"/>
</dbReference>
<dbReference type="AlphaFoldDB" id="A0A8C2VZA3"/>
<keyword evidence="4 10" id="KW-0732">Signal</keyword>
<reference evidence="13" key="1">
    <citation type="submission" date="2025-08" db="UniProtKB">
        <authorList>
            <consortium name="Ensembl"/>
        </authorList>
    </citation>
    <scope>IDENTIFICATION</scope>
</reference>
<feature type="domain" description="Ig-like" evidence="12">
    <location>
        <begin position="152"/>
        <end position="235"/>
    </location>
</feature>
<dbReference type="Pfam" id="PF07686">
    <property type="entry name" value="V-set"/>
    <property type="match status" value="1"/>
</dbReference>